<sequence length="124" mass="14273">MEEQEHAFELERRHLAELRLMQKPMANQPCFGYSLNDLKVSEDHLKFPSTEHFNYLLDVLNNGSTNNDKVGHVENKYTNQERLVKITPLEASPVLKEEQIGGSKVEGGEILRLRRISPPLAFEE</sequence>
<accession>A0A5C7IHE4</accession>
<keyword evidence="2" id="KW-1185">Reference proteome</keyword>
<proteinExistence type="predicted"/>
<evidence type="ECO:0000313" key="1">
    <source>
        <dbReference type="EMBL" id="TXG67876.1"/>
    </source>
</evidence>
<dbReference type="AlphaFoldDB" id="A0A5C7IHE4"/>
<reference evidence="2" key="1">
    <citation type="journal article" date="2019" name="Gigascience">
        <title>De novo genome assembly of the endangered Acer yangbiense, a plant species with extremely small populations endemic to Yunnan Province, China.</title>
        <authorList>
            <person name="Yang J."/>
            <person name="Wariss H.M."/>
            <person name="Tao L."/>
            <person name="Zhang R."/>
            <person name="Yun Q."/>
            <person name="Hollingsworth P."/>
            <person name="Dao Z."/>
            <person name="Luo G."/>
            <person name="Guo H."/>
            <person name="Ma Y."/>
            <person name="Sun W."/>
        </authorList>
    </citation>
    <scope>NUCLEOTIDE SEQUENCE [LARGE SCALE GENOMIC DNA]</scope>
    <source>
        <strain evidence="2">cv. Malutang</strain>
    </source>
</reference>
<dbReference type="Proteomes" id="UP000323000">
    <property type="component" value="Chromosome 3"/>
</dbReference>
<organism evidence="1 2">
    <name type="scientific">Acer yangbiense</name>
    <dbReference type="NCBI Taxonomy" id="1000413"/>
    <lineage>
        <taxon>Eukaryota</taxon>
        <taxon>Viridiplantae</taxon>
        <taxon>Streptophyta</taxon>
        <taxon>Embryophyta</taxon>
        <taxon>Tracheophyta</taxon>
        <taxon>Spermatophyta</taxon>
        <taxon>Magnoliopsida</taxon>
        <taxon>eudicotyledons</taxon>
        <taxon>Gunneridae</taxon>
        <taxon>Pentapetalae</taxon>
        <taxon>rosids</taxon>
        <taxon>malvids</taxon>
        <taxon>Sapindales</taxon>
        <taxon>Sapindaceae</taxon>
        <taxon>Hippocastanoideae</taxon>
        <taxon>Acereae</taxon>
        <taxon>Acer</taxon>
    </lineage>
</organism>
<protein>
    <submittedName>
        <fullName evidence="1">Uncharacterized protein</fullName>
    </submittedName>
</protein>
<gene>
    <name evidence="1" type="ORF">EZV62_009151</name>
</gene>
<dbReference type="EMBL" id="VAHF01000003">
    <property type="protein sequence ID" value="TXG67876.1"/>
    <property type="molecule type" value="Genomic_DNA"/>
</dbReference>
<name>A0A5C7IHE4_9ROSI</name>
<dbReference type="OrthoDB" id="1719987at2759"/>
<evidence type="ECO:0000313" key="2">
    <source>
        <dbReference type="Proteomes" id="UP000323000"/>
    </source>
</evidence>
<comment type="caution">
    <text evidence="1">The sequence shown here is derived from an EMBL/GenBank/DDBJ whole genome shotgun (WGS) entry which is preliminary data.</text>
</comment>